<proteinExistence type="predicted"/>
<evidence type="ECO:0000259" key="2">
    <source>
        <dbReference type="Pfam" id="PF10545"/>
    </source>
</evidence>
<feature type="non-terminal residue" evidence="3">
    <location>
        <position position="143"/>
    </location>
</feature>
<accession>A0A0A9VWA8</accession>
<sequence length="143" mass="16048">SEDEAKNKWRGLRDTFVKELKKLPKPRPGYPEDSAVQYPGEWCYFSVMSFLRATHLPRETEGNFSHAFDSQHSTAQPDVPVEDNITTEQQPIEVIDTSFLMMEEVPNGTPQFFMVDEEETFDDGGLNSSQPTSGVETVIGAAS</sequence>
<feature type="domain" description="MADF" evidence="2">
    <location>
        <begin position="3"/>
        <end position="51"/>
    </location>
</feature>
<dbReference type="AlphaFoldDB" id="A0A0A9VWA8"/>
<feature type="compositionally biased region" description="Polar residues" evidence="1">
    <location>
        <begin position="126"/>
        <end position="135"/>
    </location>
</feature>
<dbReference type="InterPro" id="IPR006578">
    <property type="entry name" value="MADF-dom"/>
</dbReference>
<organism evidence="3">
    <name type="scientific">Lygus hesperus</name>
    <name type="common">Western plant bug</name>
    <dbReference type="NCBI Taxonomy" id="30085"/>
    <lineage>
        <taxon>Eukaryota</taxon>
        <taxon>Metazoa</taxon>
        <taxon>Ecdysozoa</taxon>
        <taxon>Arthropoda</taxon>
        <taxon>Hexapoda</taxon>
        <taxon>Insecta</taxon>
        <taxon>Pterygota</taxon>
        <taxon>Neoptera</taxon>
        <taxon>Paraneoptera</taxon>
        <taxon>Hemiptera</taxon>
        <taxon>Heteroptera</taxon>
        <taxon>Panheteroptera</taxon>
        <taxon>Cimicomorpha</taxon>
        <taxon>Miridae</taxon>
        <taxon>Mirini</taxon>
        <taxon>Lygus</taxon>
    </lineage>
</organism>
<evidence type="ECO:0000256" key="1">
    <source>
        <dbReference type="SAM" id="MobiDB-lite"/>
    </source>
</evidence>
<dbReference type="Pfam" id="PF10545">
    <property type="entry name" value="MADF_DNA_bdg"/>
    <property type="match status" value="1"/>
</dbReference>
<protein>
    <submittedName>
        <fullName evidence="3">Solute carrier family 22 member 7</fullName>
    </submittedName>
</protein>
<feature type="region of interest" description="Disordered" evidence="1">
    <location>
        <begin position="121"/>
        <end position="143"/>
    </location>
</feature>
<gene>
    <name evidence="3" type="primary">Slc22a7</name>
    <name evidence="3" type="ORF">CM83_102303</name>
</gene>
<feature type="non-terminal residue" evidence="3">
    <location>
        <position position="1"/>
    </location>
</feature>
<reference evidence="3" key="2">
    <citation type="submission" date="2014-07" db="EMBL/GenBank/DDBJ databases">
        <authorList>
            <person name="Hull J."/>
        </authorList>
    </citation>
    <scope>NUCLEOTIDE SEQUENCE</scope>
</reference>
<feature type="region of interest" description="Disordered" evidence="1">
    <location>
        <begin position="62"/>
        <end position="84"/>
    </location>
</feature>
<dbReference type="EMBL" id="GBHO01043635">
    <property type="protein sequence ID" value="JAF99968.1"/>
    <property type="molecule type" value="Transcribed_RNA"/>
</dbReference>
<reference evidence="3" key="1">
    <citation type="journal article" date="2014" name="PLoS ONE">
        <title>Transcriptome-Based Identification of ABC Transporters in the Western Tarnished Plant Bug Lygus hesperus.</title>
        <authorList>
            <person name="Hull J.J."/>
            <person name="Chaney K."/>
            <person name="Geib S.M."/>
            <person name="Fabrick J.A."/>
            <person name="Brent C.S."/>
            <person name="Walsh D."/>
            <person name="Lavine L.C."/>
        </authorList>
    </citation>
    <scope>NUCLEOTIDE SEQUENCE</scope>
</reference>
<name>A0A0A9VWA8_LYGHE</name>
<evidence type="ECO:0000313" key="3">
    <source>
        <dbReference type="EMBL" id="JAF99968.1"/>
    </source>
</evidence>